<feature type="transmembrane region" description="Helical" evidence="10">
    <location>
        <begin position="171"/>
        <end position="189"/>
    </location>
</feature>
<sequence>MTTTATGFLAQATTEVENNPILNISIFAAFVAVTMFIVLRASRNNKTASDYYAGGRSFTGPQNGFAIAGDYLSAASFLGICGAIAVNGYDGFLYSIGFLVAWLVALLLVAELMRNTGKFTMADVLSFRLRQRPVRMAAAISTLAVCFFYLLAQMAGAGGLVSLLMGIDGKLGQSVVIAVVGALMIIYVLVGGMKGTTWVQIVKAILLILGAAAMTVWVLALNGFNLSTLLGAAVENAAAGVGEGVLNPGLQYGENPLDFISLALALVLGTAGLPHVLMRFYTVPTAKEARRSVVWAIWLIGAFYLFTLVLGYGAAALVGAEAIKNAPGGVNSAAPLLALHLGGPILMGFISAVAFATILAVVAGLAITAAASFAHDIYANYIKKGKVEDPNAEVKIARRTVIVIGAVAIIGGIGVQGQNIAFLVALAFAVAASANLPTIIYSLFWKRFTTRGAVWSIYGGLGMAVLLIAFSPVVSGNPDAMIPGADFALFPLKNPGIISIPLGFLLGWLGSITDRTVESPELAAEMDVRAHTGFGAEKAVEH</sequence>
<dbReference type="AlphaFoldDB" id="A0A366IGZ5"/>
<comment type="caution">
    <text evidence="11">The sequence shown here is derived from an EMBL/GenBank/DDBJ whole genome shotgun (WGS) entry which is preliminary data.</text>
</comment>
<feature type="transmembrane region" description="Helical" evidence="10">
    <location>
        <begin position="201"/>
        <end position="220"/>
    </location>
</feature>
<feature type="transmembrane region" description="Helical" evidence="10">
    <location>
        <begin position="494"/>
        <end position="512"/>
    </location>
</feature>
<evidence type="ECO:0000256" key="6">
    <source>
        <dbReference type="ARBA" id="ARBA00022847"/>
    </source>
</evidence>
<keyword evidence="6" id="KW-0769">Symport</keyword>
<evidence type="ECO:0000256" key="5">
    <source>
        <dbReference type="ARBA" id="ARBA00022692"/>
    </source>
</evidence>
<feature type="transmembrane region" description="Helical" evidence="10">
    <location>
        <begin position="65"/>
        <end position="86"/>
    </location>
</feature>
<feature type="transmembrane region" description="Helical" evidence="10">
    <location>
        <begin position="293"/>
        <end position="315"/>
    </location>
</feature>
<dbReference type="InterPro" id="IPR038377">
    <property type="entry name" value="Na/Glc_symporter_sf"/>
</dbReference>
<feature type="transmembrane region" description="Helical" evidence="10">
    <location>
        <begin position="396"/>
        <end position="414"/>
    </location>
</feature>
<evidence type="ECO:0000256" key="4">
    <source>
        <dbReference type="ARBA" id="ARBA00022475"/>
    </source>
</evidence>
<organism evidence="11 12">
    <name type="scientific">Brevibacterium celere</name>
    <dbReference type="NCBI Taxonomy" id="225845"/>
    <lineage>
        <taxon>Bacteria</taxon>
        <taxon>Bacillati</taxon>
        <taxon>Actinomycetota</taxon>
        <taxon>Actinomycetes</taxon>
        <taxon>Micrococcales</taxon>
        <taxon>Brevibacteriaceae</taxon>
        <taxon>Brevibacterium</taxon>
    </lineage>
</organism>
<keyword evidence="7 10" id="KW-1133">Transmembrane helix</keyword>
<evidence type="ECO:0000313" key="12">
    <source>
        <dbReference type="Proteomes" id="UP000253509"/>
    </source>
</evidence>
<keyword evidence="12" id="KW-1185">Reference proteome</keyword>
<keyword evidence="4" id="KW-1003">Cell membrane</keyword>
<evidence type="ECO:0000256" key="8">
    <source>
        <dbReference type="ARBA" id="ARBA00023136"/>
    </source>
</evidence>
<keyword evidence="8 10" id="KW-0472">Membrane</keyword>
<feature type="transmembrane region" description="Helical" evidence="10">
    <location>
        <begin position="92"/>
        <end position="113"/>
    </location>
</feature>
<accession>A0A366IGZ5</accession>
<keyword evidence="5 10" id="KW-0812">Transmembrane</keyword>
<evidence type="ECO:0000256" key="9">
    <source>
        <dbReference type="RuleBase" id="RU362091"/>
    </source>
</evidence>
<feature type="transmembrane region" description="Helical" evidence="10">
    <location>
        <begin position="420"/>
        <end position="443"/>
    </location>
</feature>
<dbReference type="RefSeq" id="WP_113905076.1">
    <property type="nucleotide sequence ID" value="NZ_QNSB01000011.1"/>
</dbReference>
<dbReference type="Proteomes" id="UP000253509">
    <property type="component" value="Unassembled WGS sequence"/>
</dbReference>
<dbReference type="GO" id="GO:0005886">
    <property type="term" value="C:plasma membrane"/>
    <property type="evidence" value="ECO:0007669"/>
    <property type="project" value="UniProtKB-SubCell"/>
</dbReference>
<feature type="transmembrane region" description="Helical" evidence="10">
    <location>
        <begin position="20"/>
        <end position="39"/>
    </location>
</feature>
<dbReference type="GO" id="GO:0015293">
    <property type="term" value="F:symporter activity"/>
    <property type="evidence" value="ECO:0007669"/>
    <property type="project" value="UniProtKB-KW"/>
</dbReference>
<dbReference type="PROSITE" id="PS50283">
    <property type="entry name" value="NA_SOLUT_SYMP_3"/>
    <property type="match status" value="1"/>
</dbReference>
<dbReference type="Gene3D" id="1.20.1730.10">
    <property type="entry name" value="Sodium/glucose cotransporter"/>
    <property type="match status" value="1"/>
</dbReference>
<evidence type="ECO:0000313" key="11">
    <source>
        <dbReference type="EMBL" id="RBP69673.1"/>
    </source>
</evidence>
<evidence type="ECO:0000256" key="2">
    <source>
        <dbReference type="ARBA" id="ARBA00006434"/>
    </source>
</evidence>
<dbReference type="GO" id="GO:0015123">
    <property type="term" value="F:acetate transmembrane transporter activity"/>
    <property type="evidence" value="ECO:0007669"/>
    <property type="project" value="TreeGrafter"/>
</dbReference>
<reference evidence="11 12" key="1">
    <citation type="submission" date="2018-06" db="EMBL/GenBank/DDBJ databases">
        <title>Freshwater and sediment microbial communities from various areas in North America, analyzing microbe dynamics in response to fracking.</title>
        <authorList>
            <person name="Lamendella R."/>
        </authorList>
    </citation>
    <scope>NUCLEOTIDE SEQUENCE [LARGE SCALE GENOMIC DNA]</scope>
    <source>
        <strain evidence="11 12">3b_TX</strain>
    </source>
</reference>
<dbReference type="EMBL" id="QNSB01000011">
    <property type="protein sequence ID" value="RBP69673.1"/>
    <property type="molecule type" value="Genomic_DNA"/>
</dbReference>
<comment type="similarity">
    <text evidence="2 9">Belongs to the sodium:solute symporter (SSF) (TC 2.A.21) family.</text>
</comment>
<gene>
    <name evidence="11" type="ORF">DFO65_11133</name>
</gene>
<dbReference type="PANTHER" id="PTHR48086:SF6">
    <property type="entry name" value="CATION_ACETATE SYMPORTER ACTP"/>
    <property type="match status" value="1"/>
</dbReference>
<feature type="transmembrane region" description="Helical" evidence="10">
    <location>
        <begin position="345"/>
        <end position="375"/>
    </location>
</feature>
<keyword evidence="3" id="KW-0813">Transport</keyword>
<proteinExistence type="inferred from homology"/>
<feature type="transmembrane region" description="Helical" evidence="10">
    <location>
        <begin position="134"/>
        <end position="151"/>
    </location>
</feature>
<name>A0A366IGZ5_9MICO</name>
<dbReference type="InterPro" id="IPR050277">
    <property type="entry name" value="Sodium:Solute_Symporter"/>
</dbReference>
<dbReference type="InterPro" id="IPR001734">
    <property type="entry name" value="Na/solute_symporter"/>
</dbReference>
<comment type="subcellular location">
    <subcellularLocation>
        <location evidence="1">Cell membrane</location>
        <topology evidence="1">Multi-pass membrane protein</topology>
    </subcellularLocation>
</comment>
<feature type="transmembrane region" description="Helical" evidence="10">
    <location>
        <begin position="259"/>
        <end position="281"/>
    </location>
</feature>
<evidence type="ECO:0000256" key="3">
    <source>
        <dbReference type="ARBA" id="ARBA00022448"/>
    </source>
</evidence>
<dbReference type="CDD" id="cd11480">
    <property type="entry name" value="SLC5sbd_u4"/>
    <property type="match status" value="1"/>
</dbReference>
<dbReference type="PANTHER" id="PTHR48086">
    <property type="entry name" value="SODIUM/PROLINE SYMPORTER-RELATED"/>
    <property type="match status" value="1"/>
</dbReference>
<protein>
    <submittedName>
        <fullName evidence="11">Cation/acetate symporter</fullName>
    </submittedName>
</protein>
<dbReference type="Pfam" id="PF00474">
    <property type="entry name" value="SSF"/>
    <property type="match status" value="1"/>
</dbReference>
<evidence type="ECO:0000256" key="1">
    <source>
        <dbReference type="ARBA" id="ARBA00004651"/>
    </source>
</evidence>
<evidence type="ECO:0000256" key="7">
    <source>
        <dbReference type="ARBA" id="ARBA00022989"/>
    </source>
</evidence>
<feature type="transmembrane region" description="Helical" evidence="10">
    <location>
        <begin position="455"/>
        <end position="474"/>
    </location>
</feature>
<dbReference type="GO" id="GO:0006847">
    <property type="term" value="P:plasma membrane acetate transport"/>
    <property type="evidence" value="ECO:0007669"/>
    <property type="project" value="TreeGrafter"/>
</dbReference>
<evidence type="ECO:0000256" key="10">
    <source>
        <dbReference type="SAM" id="Phobius"/>
    </source>
</evidence>